<dbReference type="GeneID" id="100538559"/>
<gene>
    <name evidence="3" type="primary">LOC100538559</name>
</gene>
<feature type="compositionally biased region" description="Basic and acidic residues" evidence="1">
    <location>
        <begin position="137"/>
        <end position="146"/>
    </location>
</feature>
<keyword evidence="4" id="KW-1185">Reference proteome</keyword>
<organism evidence="3 4">
    <name type="scientific">Meleagris gallopavo</name>
    <name type="common">Wild turkey</name>
    <dbReference type="NCBI Taxonomy" id="9103"/>
    <lineage>
        <taxon>Eukaryota</taxon>
        <taxon>Metazoa</taxon>
        <taxon>Chordata</taxon>
        <taxon>Craniata</taxon>
        <taxon>Vertebrata</taxon>
        <taxon>Euteleostomi</taxon>
        <taxon>Archelosauria</taxon>
        <taxon>Archosauria</taxon>
        <taxon>Dinosauria</taxon>
        <taxon>Saurischia</taxon>
        <taxon>Theropoda</taxon>
        <taxon>Coelurosauria</taxon>
        <taxon>Aves</taxon>
        <taxon>Neognathae</taxon>
        <taxon>Galloanserae</taxon>
        <taxon>Galliformes</taxon>
        <taxon>Phasianidae</taxon>
        <taxon>Meleagridinae</taxon>
        <taxon>Meleagris</taxon>
    </lineage>
</organism>
<dbReference type="GeneTree" id="ENSGT00940000155319"/>
<name>A0A803Y5R0_MELGA</name>
<keyword evidence="2" id="KW-1133">Transmembrane helix</keyword>
<dbReference type="AlphaFoldDB" id="A0A803Y5R0"/>
<dbReference type="RefSeq" id="XP_031411958.1">
    <property type="nucleotide sequence ID" value="XM_031556098.1"/>
</dbReference>
<evidence type="ECO:0000256" key="1">
    <source>
        <dbReference type="SAM" id="MobiDB-lite"/>
    </source>
</evidence>
<reference evidence="3" key="3">
    <citation type="submission" date="2025-09" db="UniProtKB">
        <authorList>
            <consortium name="Ensembl"/>
        </authorList>
    </citation>
    <scope>IDENTIFICATION</scope>
</reference>
<reference evidence="3 4" key="1">
    <citation type="journal article" date="2010" name="PLoS Biol.">
        <title>Multi-platform next-generation sequencing of the domestic turkey (Meleagris gallopavo): genome assembly and analysis.</title>
        <authorList>
            <person name="Dalloul R.A."/>
            <person name="Long J.A."/>
            <person name="Zimin A.V."/>
            <person name="Aslam L."/>
            <person name="Beal K."/>
            <person name="Blomberg L.A."/>
            <person name="Bouffard P."/>
            <person name="Burt D.W."/>
            <person name="Crasta O."/>
            <person name="Crooijmans R.P."/>
            <person name="Cooper K."/>
            <person name="Coulombe R.A."/>
            <person name="De S."/>
            <person name="Delany M.E."/>
            <person name="Dodgson J.B."/>
            <person name="Dong J.J."/>
            <person name="Evans C."/>
            <person name="Frederickson K.M."/>
            <person name="Flicek P."/>
            <person name="Florea L."/>
            <person name="Folkerts O."/>
            <person name="Groenen M.A."/>
            <person name="Harkins T.T."/>
            <person name="Herrero J."/>
            <person name="Hoffmann S."/>
            <person name="Megens H.J."/>
            <person name="Jiang A."/>
            <person name="de Jong P."/>
            <person name="Kaiser P."/>
            <person name="Kim H."/>
            <person name="Kim K.W."/>
            <person name="Kim S."/>
            <person name="Langenberger D."/>
            <person name="Lee M.K."/>
            <person name="Lee T."/>
            <person name="Mane S."/>
            <person name="Marcais G."/>
            <person name="Marz M."/>
            <person name="McElroy A.P."/>
            <person name="Modise T."/>
            <person name="Nefedov M."/>
            <person name="Notredame C."/>
            <person name="Paton I.R."/>
            <person name="Payne W.S."/>
            <person name="Pertea G."/>
            <person name="Prickett D."/>
            <person name="Puiu D."/>
            <person name="Qioa D."/>
            <person name="Raineri E."/>
            <person name="Ruffier M."/>
            <person name="Salzberg S.L."/>
            <person name="Schatz M.C."/>
            <person name="Scheuring C."/>
            <person name="Schmidt C.J."/>
            <person name="Schroeder S."/>
            <person name="Searle S.M."/>
            <person name="Smith E.J."/>
            <person name="Smith J."/>
            <person name="Sonstegard T.S."/>
            <person name="Stadler P.F."/>
            <person name="Tafer H."/>
            <person name="Tu Z.J."/>
            <person name="Van Tassell C.P."/>
            <person name="Vilella A.J."/>
            <person name="Williams K.P."/>
            <person name="Yorke J.A."/>
            <person name="Zhang L."/>
            <person name="Zhang H.B."/>
            <person name="Zhang X."/>
            <person name="Zhang Y."/>
            <person name="Reed K.M."/>
        </authorList>
    </citation>
    <scope>NUCLEOTIDE SEQUENCE [LARGE SCALE GENOMIC DNA]</scope>
</reference>
<reference evidence="3" key="2">
    <citation type="submission" date="2025-08" db="UniProtKB">
        <authorList>
            <consortium name="Ensembl"/>
        </authorList>
    </citation>
    <scope>IDENTIFICATION</scope>
</reference>
<keyword evidence="2" id="KW-0472">Membrane</keyword>
<proteinExistence type="predicted"/>
<dbReference type="Proteomes" id="UP000001645">
    <property type="component" value="Chromosome 18"/>
</dbReference>
<keyword evidence="2" id="KW-0812">Transmembrane</keyword>
<evidence type="ECO:0000313" key="4">
    <source>
        <dbReference type="Proteomes" id="UP000001645"/>
    </source>
</evidence>
<evidence type="ECO:0000313" key="3">
    <source>
        <dbReference type="Ensembl" id="ENSMGAP00000027107.1"/>
    </source>
</evidence>
<feature type="region of interest" description="Disordered" evidence="1">
    <location>
        <begin position="1"/>
        <end position="20"/>
    </location>
</feature>
<feature type="transmembrane region" description="Helical" evidence="2">
    <location>
        <begin position="27"/>
        <end position="48"/>
    </location>
</feature>
<evidence type="ECO:0000256" key="2">
    <source>
        <dbReference type="SAM" id="Phobius"/>
    </source>
</evidence>
<sequence length="187" mass="20788">MEEMREYPNFLGTERSRREGPSHGACITFQLTMAAVFTVLLITAVAFAELHNETQRQLPPLGWPLTGRRRASMGMDEPLTFISPVPGARRWSLCIPGGLGAHLLPLQRAQELGLHQTRTAKPEEELLHQHLSGSRTRTRDAKGGTESKELRFQLRSAAAGGKFAPPAQIRQCRLWGCAHQSKSRAEL</sequence>
<dbReference type="Ensembl" id="ENSMGAT00000036452.1">
    <property type="protein sequence ID" value="ENSMGAP00000027107.1"/>
    <property type="gene ID" value="ENSMGAG00000022345.1"/>
</dbReference>
<protein>
    <submittedName>
        <fullName evidence="3">Uncharacterized protein</fullName>
    </submittedName>
</protein>
<accession>A0A803Y5R0</accession>
<feature type="region of interest" description="Disordered" evidence="1">
    <location>
        <begin position="127"/>
        <end position="146"/>
    </location>
</feature>